<dbReference type="RefSeq" id="WP_052419408.1">
    <property type="nucleotide sequence ID" value="NZ_FZOL01000013.1"/>
</dbReference>
<feature type="compositionally biased region" description="Polar residues" evidence="1">
    <location>
        <begin position="253"/>
        <end position="263"/>
    </location>
</feature>
<sequence length="314" mass="32460">MQTDSPSASRALLLAVDRHASPLLETREGQSRRQVFSPYGRRATAPGEGAALGFNGEYLEPGGVYLLGSHRAYSPALRRFCQPDSLSPFAAGGLNAYAYCLGDPVNRIDPDGRVPLLAIFVVSSVVAAGGFIGAIATEEKIQGLLIAVTVIAGIGALASGGGMMIKRSAAATRARMGRQDSHSMSPEPAAQNVIPLQALRPTSGSDSPPAYRLGTPPAYREDTPPPNYQPSPSSSGIHSEAASNRIGLVSHMQPRSPTGSIASGMSRHGSFGSLGGSSGGGWSSSSSIGRGWMSDGPTSSPPPRVRGRGIRQTP</sequence>
<feature type="transmembrane region" description="Helical" evidence="2">
    <location>
        <begin position="116"/>
        <end position="137"/>
    </location>
</feature>
<keyword evidence="2" id="KW-0472">Membrane</keyword>
<feature type="compositionally biased region" description="Basic residues" evidence="1">
    <location>
        <begin position="305"/>
        <end position="314"/>
    </location>
</feature>
<keyword evidence="2" id="KW-0812">Transmembrane</keyword>
<protein>
    <submittedName>
        <fullName evidence="3">RHS repeat-associated core domain-containing protein</fullName>
    </submittedName>
</protein>
<organism evidence="3 4">
    <name type="scientific">Pseudomonas japonica</name>
    <dbReference type="NCBI Taxonomy" id="256466"/>
    <lineage>
        <taxon>Bacteria</taxon>
        <taxon>Pseudomonadati</taxon>
        <taxon>Pseudomonadota</taxon>
        <taxon>Gammaproteobacteria</taxon>
        <taxon>Pseudomonadales</taxon>
        <taxon>Pseudomonadaceae</taxon>
        <taxon>Pseudomonas</taxon>
    </lineage>
</organism>
<dbReference type="InterPro" id="IPR022385">
    <property type="entry name" value="Rhs_assc_core"/>
</dbReference>
<reference evidence="4" key="1">
    <citation type="submission" date="2017-06" db="EMBL/GenBank/DDBJ databases">
        <authorList>
            <person name="Varghese N."/>
            <person name="Submissions S."/>
        </authorList>
    </citation>
    <scope>NUCLEOTIDE SEQUENCE [LARGE SCALE GENOMIC DNA]</scope>
    <source>
        <strain evidence="4">DSM 22348</strain>
    </source>
</reference>
<evidence type="ECO:0000256" key="2">
    <source>
        <dbReference type="SAM" id="Phobius"/>
    </source>
</evidence>
<feature type="region of interest" description="Disordered" evidence="1">
    <location>
        <begin position="198"/>
        <end position="314"/>
    </location>
</feature>
<gene>
    <name evidence="3" type="ORF">SAMN05444352_113116</name>
</gene>
<evidence type="ECO:0000256" key="1">
    <source>
        <dbReference type="SAM" id="MobiDB-lite"/>
    </source>
</evidence>
<name>A0A239GQA0_9PSED</name>
<proteinExistence type="predicted"/>
<dbReference type="EMBL" id="FZOL01000013">
    <property type="protein sequence ID" value="SNS71406.1"/>
    <property type="molecule type" value="Genomic_DNA"/>
</dbReference>
<dbReference type="Gene3D" id="2.180.10.10">
    <property type="entry name" value="RHS repeat-associated core"/>
    <property type="match status" value="1"/>
</dbReference>
<feature type="transmembrane region" description="Helical" evidence="2">
    <location>
        <begin position="143"/>
        <end position="165"/>
    </location>
</feature>
<dbReference type="STRING" id="1215104.GCA_000730585_03752"/>
<dbReference type="AlphaFoldDB" id="A0A239GQA0"/>
<feature type="compositionally biased region" description="Gly residues" evidence="1">
    <location>
        <begin position="272"/>
        <end position="282"/>
    </location>
</feature>
<accession>A0A239GQA0</accession>
<keyword evidence="2" id="KW-1133">Transmembrane helix</keyword>
<dbReference type="NCBIfam" id="TIGR03696">
    <property type="entry name" value="Rhs_assc_core"/>
    <property type="match status" value="1"/>
</dbReference>
<evidence type="ECO:0000313" key="4">
    <source>
        <dbReference type="Proteomes" id="UP000198407"/>
    </source>
</evidence>
<evidence type="ECO:0000313" key="3">
    <source>
        <dbReference type="EMBL" id="SNS71406.1"/>
    </source>
</evidence>
<dbReference type="OrthoDB" id="6845590at2"/>
<keyword evidence="4" id="KW-1185">Reference proteome</keyword>
<dbReference type="Proteomes" id="UP000198407">
    <property type="component" value="Unassembled WGS sequence"/>
</dbReference>